<keyword evidence="4" id="KW-0597">Phosphoprotein</keyword>
<comment type="catalytic activity">
    <reaction evidence="1">
        <text>ATP + protein L-histidine = ADP + protein N-phospho-L-histidine.</text>
        <dbReference type="EC" id="2.7.13.3"/>
    </reaction>
</comment>
<dbReference type="InterPro" id="IPR050428">
    <property type="entry name" value="TCS_sensor_his_kinase"/>
</dbReference>
<evidence type="ECO:0000259" key="12">
    <source>
        <dbReference type="PROSITE" id="PS50109"/>
    </source>
</evidence>
<dbReference type="Gene3D" id="1.10.287.130">
    <property type="match status" value="1"/>
</dbReference>
<dbReference type="SMART" id="SM00387">
    <property type="entry name" value="HATPase_c"/>
    <property type="match status" value="1"/>
</dbReference>
<evidence type="ECO:0000256" key="5">
    <source>
        <dbReference type="ARBA" id="ARBA00022679"/>
    </source>
</evidence>
<keyword evidence="10 11" id="KW-0472">Membrane</keyword>
<reference evidence="14 17" key="1">
    <citation type="submission" date="2016-11" db="EMBL/GenBank/DDBJ databases">
        <title>Whole genomes of Flavobacteriaceae.</title>
        <authorList>
            <person name="Stine C."/>
            <person name="Li C."/>
            <person name="Tadesse D."/>
        </authorList>
    </citation>
    <scope>NUCLEOTIDE SEQUENCE [LARGE SCALE GENOMIC DNA]</scope>
    <source>
        <strain evidence="14 17">ATCC 19366</strain>
    </source>
</reference>
<dbReference type="EC" id="2.7.13.3" evidence="3"/>
<dbReference type="PANTHER" id="PTHR45436:SF5">
    <property type="entry name" value="SENSOR HISTIDINE KINASE TRCS"/>
    <property type="match status" value="1"/>
</dbReference>
<keyword evidence="8 11" id="KW-1133">Transmembrane helix</keyword>
<keyword evidence="16" id="KW-1185">Reference proteome</keyword>
<evidence type="ECO:0000313" key="14">
    <source>
        <dbReference type="EMBL" id="OXA99176.1"/>
    </source>
</evidence>
<evidence type="ECO:0000256" key="2">
    <source>
        <dbReference type="ARBA" id="ARBA00004370"/>
    </source>
</evidence>
<evidence type="ECO:0000256" key="11">
    <source>
        <dbReference type="SAM" id="Phobius"/>
    </source>
</evidence>
<evidence type="ECO:0000256" key="6">
    <source>
        <dbReference type="ARBA" id="ARBA00022692"/>
    </source>
</evidence>
<keyword evidence="9" id="KW-0902">Two-component regulatory system</keyword>
<dbReference type="GO" id="GO:0005886">
    <property type="term" value="C:plasma membrane"/>
    <property type="evidence" value="ECO:0007669"/>
    <property type="project" value="TreeGrafter"/>
</dbReference>
<dbReference type="InterPro" id="IPR036097">
    <property type="entry name" value="HisK_dim/P_sf"/>
</dbReference>
<proteinExistence type="predicted"/>
<dbReference type="PRINTS" id="PR00344">
    <property type="entry name" value="BCTRLSENSOR"/>
</dbReference>
<dbReference type="Pfam" id="PF00672">
    <property type="entry name" value="HAMP"/>
    <property type="match status" value="1"/>
</dbReference>
<dbReference type="InterPro" id="IPR003594">
    <property type="entry name" value="HATPase_dom"/>
</dbReference>
<evidence type="ECO:0000313" key="17">
    <source>
        <dbReference type="Proteomes" id="UP000198431"/>
    </source>
</evidence>
<dbReference type="Gene3D" id="6.10.340.10">
    <property type="match status" value="1"/>
</dbReference>
<evidence type="ECO:0000256" key="3">
    <source>
        <dbReference type="ARBA" id="ARBA00012438"/>
    </source>
</evidence>
<dbReference type="PANTHER" id="PTHR45436">
    <property type="entry name" value="SENSOR HISTIDINE KINASE YKOH"/>
    <property type="match status" value="1"/>
</dbReference>
<dbReference type="SUPFAM" id="SSF47384">
    <property type="entry name" value="Homodimeric domain of signal transducing histidine kinase"/>
    <property type="match status" value="1"/>
</dbReference>
<comment type="caution">
    <text evidence="14">The sequence shown here is derived from an EMBL/GenBank/DDBJ whole genome shotgun (WGS) entry which is preliminary data.</text>
</comment>
<name>A0AB36NVC7_9FLAO</name>
<dbReference type="CDD" id="cd06225">
    <property type="entry name" value="HAMP"/>
    <property type="match status" value="1"/>
</dbReference>
<dbReference type="PROSITE" id="PS50109">
    <property type="entry name" value="HIS_KIN"/>
    <property type="match status" value="1"/>
</dbReference>
<dbReference type="Proteomes" id="UP000184216">
    <property type="component" value="Unassembled WGS sequence"/>
</dbReference>
<evidence type="ECO:0000313" key="15">
    <source>
        <dbReference type="EMBL" id="SHN21288.1"/>
    </source>
</evidence>
<protein>
    <recommendedName>
        <fullName evidence="3">histidine kinase</fullName>
        <ecNumber evidence="3">2.7.13.3</ecNumber>
    </recommendedName>
</protein>
<keyword evidence="5" id="KW-0808">Transferase</keyword>
<dbReference type="CDD" id="cd00082">
    <property type="entry name" value="HisKA"/>
    <property type="match status" value="1"/>
</dbReference>
<dbReference type="SMART" id="SM00304">
    <property type="entry name" value="HAMP"/>
    <property type="match status" value="1"/>
</dbReference>
<dbReference type="EMBL" id="FRBX01000009">
    <property type="protein sequence ID" value="SHN21288.1"/>
    <property type="molecule type" value="Genomic_DNA"/>
</dbReference>
<dbReference type="Proteomes" id="UP000198431">
    <property type="component" value="Unassembled WGS sequence"/>
</dbReference>
<evidence type="ECO:0000256" key="7">
    <source>
        <dbReference type="ARBA" id="ARBA00022777"/>
    </source>
</evidence>
<keyword evidence="7 14" id="KW-0418">Kinase</keyword>
<dbReference type="GO" id="GO:0000155">
    <property type="term" value="F:phosphorelay sensor kinase activity"/>
    <property type="evidence" value="ECO:0007669"/>
    <property type="project" value="InterPro"/>
</dbReference>
<evidence type="ECO:0000256" key="8">
    <source>
        <dbReference type="ARBA" id="ARBA00022989"/>
    </source>
</evidence>
<dbReference type="InterPro" id="IPR004358">
    <property type="entry name" value="Sig_transdc_His_kin-like_C"/>
</dbReference>
<dbReference type="SMART" id="SM00388">
    <property type="entry name" value="HisKA"/>
    <property type="match status" value="1"/>
</dbReference>
<dbReference type="InterPro" id="IPR005467">
    <property type="entry name" value="His_kinase_dom"/>
</dbReference>
<accession>A0AB36NVC7</accession>
<dbReference type="EMBL" id="MUHB01000030">
    <property type="protein sequence ID" value="OXA99176.1"/>
    <property type="molecule type" value="Genomic_DNA"/>
</dbReference>
<evidence type="ECO:0000256" key="10">
    <source>
        <dbReference type="ARBA" id="ARBA00023136"/>
    </source>
</evidence>
<keyword evidence="6 11" id="KW-0812">Transmembrane</keyword>
<dbReference type="PROSITE" id="PS50885">
    <property type="entry name" value="HAMP"/>
    <property type="match status" value="1"/>
</dbReference>
<reference evidence="15 16" key="2">
    <citation type="submission" date="2016-11" db="EMBL/GenBank/DDBJ databases">
        <authorList>
            <person name="Varghese N."/>
            <person name="Submissions S."/>
        </authorList>
    </citation>
    <scope>NUCLEOTIDE SEQUENCE [LARGE SCALE GENOMIC DNA]</scope>
    <source>
        <strain evidence="15 16">DSM 6368</strain>
    </source>
</reference>
<dbReference type="SUPFAM" id="SSF55874">
    <property type="entry name" value="ATPase domain of HSP90 chaperone/DNA topoisomerase II/histidine kinase"/>
    <property type="match status" value="1"/>
</dbReference>
<feature type="domain" description="HAMP" evidence="13">
    <location>
        <begin position="178"/>
        <end position="231"/>
    </location>
</feature>
<sequence length="454" mass="52619">MTLKNRISLLVSLLFTILFGLASTLIFVLYSNFRKEEFRDRLEIKALSNIKLLVNVKEVDDQLLKMIDQNSINKLYDEKTLVFDSHFKLIYSSIDDAKINWSIDDLKYLKKNKTFFKQQGDYEVYGVFYDTKDKDFYALISATDDYGKRKLLFLRYTLIISYIFFTCICWVLTSFMVKKAMSPLNIFHQKIKNINENNLDTRIASKSNKNEIDLIANEFNFMMDRIEISYQKQKEFTAHASHELRTPLSRITSQIENTIEDSATSIKGKSFLKTILSDVNQLTELINSLLILSKIDNKNHENYEVQRMDEILFSAIENLNKSFPDFVILFEMEENENLDTALEIKGNKNLLEIAISNVLKNACVYSDNKQAIVKISIENDNLIISISNIGKTLTENEQKNLFQPFMRGENSKGTAGFGLGLRIVNRILTLHNAKIIYSVPFENTNLFQLIFHST</sequence>
<dbReference type="InterPro" id="IPR036890">
    <property type="entry name" value="HATPase_C_sf"/>
</dbReference>
<organism evidence="14 17">
    <name type="scientific">Flavobacterium pectinovorum</name>
    <dbReference type="NCBI Taxonomy" id="29533"/>
    <lineage>
        <taxon>Bacteria</taxon>
        <taxon>Pseudomonadati</taxon>
        <taxon>Bacteroidota</taxon>
        <taxon>Flavobacteriia</taxon>
        <taxon>Flavobacteriales</taxon>
        <taxon>Flavobacteriaceae</taxon>
        <taxon>Flavobacterium</taxon>
    </lineage>
</organism>
<feature type="transmembrane region" description="Helical" evidence="11">
    <location>
        <begin position="156"/>
        <end position="177"/>
    </location>
</feature>
<dbReference type="Pfam" id="PF02518">
    <property type="entry name" value="HATPase_c"/>
    <property type="match status" value="1"/>
</dbReference>
<feature type="transmembrane region" description="Helical" evidence="11">
    <location>
        <begin position="6"/>
        <end position="30"/>
    </location>
</feature>
<evidence type="ECO:0000256" key="9">
    <source>
        <dbReference type="ARBA" id="ARBA00023012"/>
    </source>
</evidence>
<evidence type="ECO:0000256" key="1">
    <source>
        <dbReference type="ARBA" id="ARBA00000085"/>
    </source>
</evidence>
<evidence type="ECO:0000259" key="13">
    <source>
        <dbReference type="PROSITE" id="PS50885"/>
    </source>
</evidence>
<evidence type="ECO:0000313" key="16">
    <source>
        <dbReference type="Proteomes" id="UP000184216"/>
    </source>
</evidence>
<dbReference type="Gene3D" id="3.30.565.10">
    <property type="entry name" value="Histidine kinase-like ATPase, C-terminal domain"/>
    <property type="match status" value="1"/>
</dbReference>
<dbReference type="InterPro" id="IPR003660">
    <property type="entry name" value="HAMP_dom"/>
</dbReference>
<gene>
    <name evidence="14" type="ORF">B0A72_22320</name>
    <name evidence="15" type="ORF">SAMN05444387_4694</name>
</gene>
<dbReference type="RefSeq" id="WP_073398280.1">
    <property type="nucleotide sequence ID" value="NZ_FRBX01000009.1"/>
</dbReference>
<dbReference type="SUPFAM" id="SSF158472">
    <property type="entry name" value="HAMP domain-like"/>
    <property type="match status" value="1"/>
</dbReference>
<dbReference type="AlphaFoldDB" id="A0AB36NVC7"/>
<evidence type="ECO:0000256" key="4">
    <source>
        <dbReference type="ARBA" id="ARBA00022553"/>
    </source>
</evidence>
<feature type="domain" description="Histidine kinase" evidence="12">
    <location>
        <begin position="239"/>
        <end position="454"/>
    </location>
</feature>
<dbReference type="Pfam" id="PF00512">
    <property type="entry name" value="HisKA"/>
    <property type="match status" value="1"/>
</dbReference>
<dbReference type="InterPro" id="IPR003661">
    <property type="entry name" value="HisK_dim/P_dom"/>
</dbReference>
<comment type="subcellular location">
    <subcellularLocation>
        <location evidence="2">Membrane</location>
    </subcellularLocation>
</comment>